<protein>
    <submittedName>
        <fullName evidence="2">Uncharacterized protein</fullName>
    </submittedName>
</protein>
<keyword evidence="1" id="KW-1133">Transmembrane helix</keyword>
<evidence type="ECO:0000256" key="1">
    <source>
        <dbReference type="SAM" id="Phobius"/>
    </source>
</evidence>
<reference evidence="2 3" key="1">
    <citation type="journal article" date="2019" name="Int. J. Syst. Evol. Microbiol.">
        <title>The Global Catalogue of Microorganisms (GCM) 10K type strain sequencing project: providing services to taxonomists for standard genome sequencing and annotation.</title>
        <authorList>
            <consortium name="The Broad Institute Genomics Platform"/>
            <consortium name="The Broad Institute Genome Sequencing Center for Infectious Disease"/>
            <person name="Wu L."/>
            <person name="Ma J."/>
        </authorList>
    </citation>
    <scope>NUCLEOTIDE SEQUENCE [LARGE SCALE GENOMIC DNA]</scope>
    <source>
        <strain evidence="2 3">JCM 7356</strain>
    </source>
</reference>
<organism evidence="2 3">
    <name type="scientific">Kitasatospora cystarginea</name>
    <dbReference type="NCBI Taxonomy" id="58350"/>
    <lineage>
        <taxon>Bacteria</taxon>
        <taxon>Bacillati</taxon>
        <taxon>Actinomycetota</taxon>
        <taxon>Actinomycetes</taxon>
        <taxon>Kitasatosporales</taxon>
        <taxon>Streptomycetaceae</taxon>
        <taxon>Kitasatospora</taxon>
    </lineage>
</organism>
<comment type="caution">
    <text evidence="2">The sequence shown here is derived from an EMBL/GenBank/DDBJ whole genome shotgun (WGS) entry which is preliminary data.</text>
</comment>
<evidence type="ECO:0000313" key="2">
    <source>
        <dbReference type="EMBL" id="GAA2278580.1"/>
    </source>
</evidence>
<accession>A0ABN3EZJ0</accession>
<feature type="transmembrane region" description="Helical" evidence="1">
    <location>
        <begin position="12"/>
        <end position="29"/>
    </location>
</feature>
<gene>
    <name evidence="2" type="ORF">GCM10010430_75720</name>
</gene>
<keyword evidence="1" id="KW-0812">Transmembrane</keyword>
<proteinExistence type="predicted"/>
<evidence type="ECO:0000313" key="3">
    <source>
        <dbReference type="Proteomes" id="UP001500305"/>
    </source>
</evidence>
<dbReference type="RefSeq" id="WP_344641109.1">
    <property type="nucleotide sequence ID" value="NZ_BAAATR010000063.1"/>
</dbReference>
<dbReference type="Proteomes" id="UP001500305">
    <property type="component" value="Unassembled WGS sequence"/>
</dbReference>
<keyword evidence="1" id="KW-0472">Membrane</keyword>
<name>A0ABN3EZJ0_9ACTN</name>
<dbReference type="EMBL" id="BAAATR010000063">
    <property type="protein sequence ID" value="GAA2278580.1"/>
    <property type="molecule type" value="Genomic_DNA"/>
</dbReference>
<keyword evidence="3" id="KW-1185">Reference proteome</keyword>
<sequence>MQGLLDGDALWLAIIAALDAAIGLVYYTCRAAVLSDGRHSASEEPAVTPCLVALTRTAATALGFAPQLVLSIVGG</sequence>